<dbReference type="InterPro" id="IPR021812">
    <property type="entry name" value="DUF3391"/>
</dbReference>
<dbReference type="PROSITE" id="PS51832">
    <property type="entry name" value="HD_GYP"/>
    <property type="match status" value="1"/>
</dbReference>
<dbReference type="RefSeq" id="WP_160352757.1">
    <property type="nucleotide sequence ID" value="NZ_SDWJ01000001.1"/>
</dbReference>
<dbReference type="Pfam" id="PF11871">
    <property type="entry name" value="DUF3391"/>
    <property type="match status" value="1"/>
</dbReference>
<dbReference type="InterPro" id="IPR037522">
    <property type="entry name" value="HD_GYP_dom"/>
</dbReference>
<evidence type="ECO:0000313" key="2">
    <source>
        <dbReference type="EMBL" id="MVZ96812.1"/>
    </source>
</evidence>
<name>A0A6I4LTQ5_9SPHN</name>
<dbReference type="InterPro" id="IPR003607">
    <property type="entry name" value="HD/PDEase_dom"/>
</dbReference>
<comment type="caution">
    <text evidence="2">The sequence shown here is derived from an EMBL/GenBank/DDBJ whole genome shotgun (WGS) entry which is preliminary data.</text>
</comment>
<dbReference type="InterPro" id="IPR006675">
    <property type="entry name" value="HDIG_dom"/>
</dbReference>
<dbReference type="SUPFAM" id="SSF109604">
    <property type="entry name" value="HD-domain/PDEase-like"/>
    <property type="match status" value="1"/>
</dbReference>
<dbReference type="CDD" id="cd00077">
    <property type="entry name" value="HDc"/>
    <property type="match status" value="1"/>
</dbReference>
<gene>
    <name evidence="2" type="ORF">EUU23_03725</name>
</gene>
<proteinExistence type="predicted"/>
<protein>
    <submittedName>
        <fullName evidence="2">HD-GYP domain-containing protein</fullName>
    </submittedName>
</protein>
<feature type="domain" description="HD-GYP" evidence="1">
    <location>
        <begin position="160"/>
        <end position="355"/>
    </location>
</feature>
<evidence type="ECO:0000259" key="1">
    <source>
        <dbReference type="PROSITE" id="PS51832"/>
    </source>
</evidence>
<dbReference type="EMBL" id="SDWJ01000001">
    <property type="protein sequence ID" value="MVZ96812.1"/>
    <property type="molecule type" value="Genomic_DNA"/>
</dbReference>
<dbReference type="GO" id="GO:0008081">
    <property type="term" value="F:phosphoric diester hydrolase activity"/>
    <property type="evidence" value="ECO:0007669"/>
    <property type="project" value="UniProtKB-ARBA"/>
</dbReference>
<dbReference type="Pfam" id="PF13487">
    <property type="entry name" value="HD_5"/>
    <property type="match status" value="1"/>
</dbReference>
<dbReference type="AlphaFoldDB" id="A0A6I4LTQ5"/>
<reference evidence="2 3" key="1">
    <citation type="submission" date="2019-01" db="EMBL/GenBank/DDBJ databases">
        <title>Sphingorhabdus lacus sp.nov., isolated from an oligotrophic freshwater lake.</title>
        <authorList>
            <person name="Park M."/>
        </authorList>
    </citation>
    <scope>NUCLEOTIDE SEQUENCE [LARGE SCALE GENOMIC DNA]</scope>
    <source>
        <strain evidence="2 3">IMCC26285</strain>
    </source>
</reference>
<dbReference type="Proteomes" id="UP000471147">
    <property type="component" value="Unassembled WGS sequence"/>
</dbReference>
<dbReference type="PANTHER" id="PTHR43155">
    <property type="entry name" value="CYCLIC DI-GMP PHOSPHODIESTERASE PA4108-RELATED"/>
    <property type="match status" value="1"/>
</dbReference>
<dbReference type="Gene3D" id="1.10.3210.10">
    <property type="entry name" value="Hypothetical protein af1432"/>
    <property type="match status" value="1"/>
</dbReference>
<dbReference type="PANTHER" id="PTHR43155:SF2">
    <property type="entry name" value="CYCLIC DI-GMP PHOSPHODIESTERASE PA4108"/>
    <property type="match status" value="1"/>
</dbReference>
<evidence type="ECO:0000313" key="3">
    <source>
        <dbReference type="Proteomes" id="UP000471147"/>
    </source>
</evidence>
<dbReference type="NCBIfam" id="TIGR00277">
    <property type="entry name" value="HDIG"/>
    <property type="match status" value="1"/>
</dbReference>
<keyword evidence="3" id="KW-1185">Reference proteome</keyword>
<organism evidence="2 3">
    <name type="scientific">Sphingorhabdus profundilacus</name>
    <dbReference type="NCBI Taxonomy" id="2509718"/>
    <lineage>
        <taxon>Bacteria</taxon>
        <taxon>Pseudomonadati</taxon>
        <taxon>Pseudomonadota</taxon>
        <taxon>Alphaproteobacteria</taxon>
        <taxon>Sphingomonadales</taxon>
        <taxon>Sphingomonadaceae</taxon>
        <taxon>Sphingorhabdus</taxon>
    </lineage>
</organism>
<accession>A0A6I4LTQ5</accession>
<dbReference type="OrthoDB" id="9802066at2"/>
<sequence length="423" mass="46454">MLIEIEAEQLRVGMYVHSLDLSWYNHPFWRRRFLINNEADLSTLLALGTRVIVIDDSKGLAPQPRHDPVPDVVSIPAPPGDIAHEAVLVKSSPVPTTPAPHGPNSKPIPLVGAAREAEMQRASKMLHRSKTEVMTLFGNARMGKAISTRKLTNLVAQISDSVNKDPTIILNIARLKTKDEYTFLHSVSVCALMINLARKLGLDEVVVQDLGMAGMLHDLGKMAIPDVILNKPAKLDEDEWRIVRSHPEKGHAILSSAKCGTETALDVCLHHHEKMDGTGYPHKIKGEDLSLAARMAAICDVYDAITSQRSYNAPLSGAVALSKMLSWKGHFDQSLLRIFIESLGISPIGTVVQLTDGTFATVIGENPGDFSQPIVRTFHDPENPVSCVPKDIRISRIEGTVQIHEIIYDLTPELAEKARATSR</sequence>
<dbReference type="SMART" id="SM00471">
    <property type="entry name" value="HDc"/>
    <property type="match status" value="1"/>
</dbReference>